<name>A0ABX7T370_9SPHN</name>
<evidence type="ECO:0000259" key="1">
    <source>
        <dbReference type="PROSITE" id="PS51186"/>
    </source>
</evidence>
<dbReference type="InterPro" id="IPR016181">
    <property type="entry name" value="Acyl_CoA_acyltransferase"/>
</dbReference>
<dbReference type="InterPro" id="IPR051531">
    <property type="entry name" value="N-acetyltransferase"/>
</dbReference>
<accession>A0ABX7T370</accession>
<evidence type="ECO:0000313" key="3">
    <source>
        <dbReference type="Proteomes" id="UP000663923"/>
    </source>
</evidence>
<protein>
    <submittedName>
        <fullName evidence="2">GNAT family N-acetyltransferase</fullName>
    </submittedName>
</protein>
<evidence type="ECO:0000313" key="2">
    <source>
        <dbReference type="EMBL" id="QTD56016.1"/>
    </source>
</evidence>
<dbReference type="InterPro" id="IPR000182">
    <property type="entry name" value="GNAT_dom"/>
</dbReference>
<reference evidence="2 3" key="1">
    <citation type="submission" date="2021-03" db="EMBL/GenBank/DDBJ databases">
        <title>Complete genome of Parasphingorhabdus_sp.JHSY0214.</title>
        <authorList>
            <person name="Yoo J.H."/>
            <person name="Bae J.W."/>
        </authorList>
    </citation>
    <scope>NUCLEOTIDE SEQUENCE [LARGE SCALE GENOMIC DNA]</scope>
    <source>
        <strain evidence="2 3">JHSY0214</strain>
    </source>
</reference>
<organism evidence="2 3">
    <name type="scientific">Parasphingorhabdus cellanae</name>
    <dbReference type="NCBI Taxonomy" id="2806553"/>
    <lineage>
        <taxon>Bacteria</taxon>
        <taxon>Pseudomonadati</taxon>
        <taxon>Pseudomonadota</taxon>
        <taxon>Alphaproteobacteria</taxon>
        <taxon>Sphingomonadales</taxon>
        <taxon>Sphingomonadaceae</taxon>
        <taxon>Parasphingorhabdus</taxon>
    </lineage>
</organism>
<keyword evidence="3" id="KW-1185">Reference proteome</keyword>
<dbReference type="Pfam" id="PF13302">
    <property type="entry name" value="Acetyltransf_3"/>
    <property type="match status" value="1"/>
</dbReference>
<dbReference type="EMBL" id="CP071794">
    <property type="protein sequence ID" value="QTD56016.1"/>
    <property type="molecule type" value="Genomic_DNA"/>
</dbReference>
<dbReference type="Proteomes" id="UP000663923">
    <property type="component" value="Chromosome"/>
</dbReference>
<feature type="domain" description="N-acetyltransferase" evidence="1">
    <location>
        <begin position="11"/>
        <end position="167"/>
    </location>
</feature>
<dbReference type="RefSeq" id="WP_207987839.1">
    <property type="nucleotide sequence ID" value="NZ_CP071794.1"/>
</dbReference>
<dbReference type="SUPFAM" id="SSF55729">
    <property type="entry name" value="Acyl-CoA N-acyltransferases (Nat)"/>
    <property type="match status" value="1"/>
</dbReference>
<proteinExistence type="predicted"/>
<dbReference type="Gene3D" id="3.40.630.30">
    <property type="match status" value="1"/>
</dbReference>
<dbReference type="PANTHER" id="PTHR43792">
    <property type="entry name" value="GNAT FAMILY, PUTATIVE (AFU_ORTHOLOGUE AFUA_3G00765)-RELATED-RELATED"/>
    <property type="match status" value="1"/>
</dbReference>
<sequence length="174" mass="20066">MTFSVLLTERLRLRPLRLEDADALHPVFADADLMRWWSSGPHKSVSETREYVAQNCEGEPWQTWAITRMQDDTALGWVVFIHSKDRPNVREIGYILNRSAWGAGIAREAVSRVIRYGFEELGLRRIYADVDPENMSSIKLLKVLGFQQEAHLRQESKTHIGIRDSLIFGLLQDD</sequence>
<gene>
    <name evidence="2" type="ORF">J4G78_17905</name>
</gene>
<dbReference type="PROSITE" id="PS51186">
    <property type="entry name" value="GNAT"/>
    <property type="match status" value="1"/>
</dbReference>